<name>A0A6A6FGT9_9PEZI</name>
<gene>
    <name evidence="1" type="ORF">CERZMDRAFT_121089</name>
</gene>
<accession>A0A6A6FGT9</accession>
<reference evidence="1" key="1">
    <citation type="journal article" date="2020" name="Stud. Mycol.">
        <title>101 Dothideomycetes genomes: a test case for predicting lifestyles and emergence of pathogens.</title>
        <authorList>
            <person name="Haridas S."/>
            <person name="Albert R."/>
            <person name="Binder M."/>
            <person name="Bloem J."/>
            <person name="Labutti K."/>
            <person name="Salamov A."/>
            <person name="Andreopoulos B."/>
            <person name="Baker S."/>
            <person name="Barry K."/>
            <person name="Bills G."/>
            <person name="Bluhm B."/>
            <person name="Cannon C."/>
            <person name="Castanera R."/>
            <person name="Culley D."/>
            <person name="Daum C."/>
            <person name="Ezra D."/>
            <person name="Gonzalez J."/>
            <person name="Henrissat B."/>
            <person name="Kuo A."/>
            <person name="Liang C."/>
            <person name="Lipzen A."/>
            <person name="Lutzoni F."/>
            <person name="Magnuson J."/>
            <person name="Mondo S."/>
            <person name="Nolan M."/>
            <person name="Ohm R."/>
            <person name="Pangilinan J."/>
            <person name="Park H.-J."/>
            <person name="Ramirez L."/>
            <person name="Alfaro M."/>
            <person name="Sun H."/>
            <person name="Tritt A."/>
            <person name="Yoshinaga Y."/>
            <person name="Zwiers L.-H."/>
            <person name="Turgeon B."/>
            <person name="Goodwin S."/>
            <person name="Spatafora J."/>
            <person name="Crous P."/>
            <person name="Grigoriev I."/>
        </authorList>
    </citation>
    <scope>NUCLEOTIDE SEQUENCE</scope>
    <source>
        <strain evidence="1">SCOH1-5</strain>
    </source>
</reference>
<dbReference type="EMBL" id="ML992672">
    <property type="protein sequence ID" value="KAF2212677.1"/>
    <property type="molecule type" value="Genomic_DNA"/>
</dbReference>
<dbReference type="Proteomes" id="UP000799539">
    <property type="component" value="Unassembled WGS sequence"/>
</dbReference>
<dbReference type="AlphaFoldDB" id="A0A6A6FGT9"/>
<keyword evidence="2" id="KW-1185">Reference proteome</keyword>
<evidence type="ECO:0000313" key="1">
    <source>
        <dbReference type="EMBL" id="KAF2212677.1"/>
    </source>
</evidence>
<proteinExistence type="predicted"/>
<sequence>MHENCVLAALVSEVSEVIFQNHALPCQHRLSCSREVFFLLAASDHSFSVIRVPQSRTPGLKNGTRCRARGLASGHSRHATVPGPPSRICFPEARFNVHCFACTRARNTAKPNNQNRLA</sequence>
<organism evidence="1 2">
    <name type="scientific">Cercospora zeae-maydis SCOH1-5</name>
    <dbReference type="NCBI Taxonomy" id="717836"/>
    <lineage>
        <taxon>Eukaryota</taxon>
        <taxon>Fungi</taxon>
        <taxon>Dikarya</taxon>
        <taxon>Ascomycota</taxon>
        <taxon>Pezizomycotina</taxon>
        <taxon>Dothideomycetes</taxon>
        <taxon>Dothideomycetidae</taxon>
        <taxon>Mycosphaerellales</taxon>
        <taxon>Mycosphaerellaceae</taxon>
        <taxon>Cercospora</taxon>
    </lineage>
</organism>
<evidence type="ECO:0000313" key="2">
    <source>
        <dbReference type="Proteomes" id="UP000799539"/>
    </source>
</evidence>
<protein>
    <submittedName>
        <fullName evidence="1">Uncharacterized protein</fullName>
    </submittedName>
</protein>